<protein>
    <recommendedName>
        <fullName evidence="4">Ig-like domain-containing protein</fullName>
    </recommendedName>
</protein>
<evidence type="ECO:0000256" key="1">
    <source>
        <dbReference type="SAM" id="MobiDB-lite"/>
    </source>
</evidence>
<gene>
    <name evidence="2" type="ORF">K0M31_009142</name>
</gene>
<comment type="caution">
    <text evidence="2">The sequence shown here is derived from an EMBL/GenBank/DDBJ whole genome shotgun (WGS) entry which is preliminary data.</text>
</comment>
<reference evidence="2" key="1">
    <citation type="submission" date="2021-10" db="EMBL/GenBank/DDBJ databases">
        <title>Melipona bicolor Genome sequencing and assembly.</title>
        <authorList>
            <person name="Araujo N.S."/>
            <person name="Arias M.C."/>
        </authorList>
    </citation>
    <scope>NUCLEOTIDE SEQUENCE</scope>
    <source>
        <strain evidence="2">USP_2M_L1-L4_2017</strain>
        <tissue evidence="2">Whole body</tissue>
    </source>
</reference>
<keyword evidence="3" id="KW-1185">Reference proteome</keyword>
<dbReference type="PANTHER" id="PTHR21261:SF15">
    <property type="entry name" value="BEATEN PATH IIIA, ISOFORM D-RELATED"/>
    <property type="match status" value="1"/>
</dbReference>
<evidence type="ECO:0000313" key="2">
    <source>
        <dbReference type="EMBL" id="KAK1122698.1"/>
    </source>
</evidence>
<dbReference type="EMBL" id="JAHYIQ010000022">
    <property type="protein sequence ID" value="KAK1122698.1"/>
    <property type="molecule type" value="Genomic_DNA"/>
</dbReference>
<feature type="region of interest" description="Disordered" evidence="1">
    <location>
        <begin position="1"/>
        <end position="53"/>
    </location>
</feature>
<feature type="compositionally biased region" description="Basic and acidic residues" evidence="1">
    <location>
        <begin position="12"/>
        <end position="26"/>
    </location>
</feature>
<evidence type="ECO:0008006" key="4">
    <source>
        <dbReference type="Google" id="ProtNLM"/>
    </source>
</evidence>
<feature type="compositionally biased region" description="Polar residues" evidence="1">
    <location>
        <begin position="39"/>
        <end position="53"/>
    </location>
</feature>
<accession>A0AA40FNZ5</accession>
<dbReference type="Proteomes" id="UP001177670">
    <property type="component" value="Unassembled WGS sequence"/>
</dbReference>
<sequence length="220" mass="24277">MPDLSPEFTKQMAKDRLATRIHRSSERMNNPNEEDGSKNKTANQAGVSKSNSHDVTLVDVSRNLTGLYMCEVSAGKPSYHTMIKRARMEVVGRRYRETCCKGVGYNPSQIQASHGHPARLAGCRPGVELAVACAKRRNYYASDAPKTDPAIDIEKERIAVGEWLRANCTTGNSSPASAITWKLNGNLVREGYPFTRQEEGVNGFLEGFVETWGVNSVLRG</sequence>
<organism evidence="2 3">
    <name type="scientific">Melipona bicolor</name>
    <dbReference type="NCBI Taxonomy" id="60889"/>
    <lineage>
        <taxon>Eukaryota</taxon>
        <taxon>Metazoa</taxon>
        <taxon>Ecdysozoa</taxon>
        <taxon>Arthropoda</taxon>
        <taxon>Hexapoda</taxon>
        <taxon>Insecta</taxon>
        <taxon>Pterygota</taxon>
        <taxon>Neoptera</taxon>
        <taxon>Endopterygota</taxon>
        <taxon>Hymenoptera</taxon>
        <taxon>Apocrita</taxon>
        <taxon>Aculeata</taxon>
        <taxon>Apoidea</taxon>
        <taxon>Anthophila</taxon>
        <taxon>Apidae</taxon>
        <taxon>Melipona</taxon>
    </lineage>
</organism>
<dbReference type="PANTHER" id="PTHR21261">
    <property type="entry name" value="BEAT PROTEIN"/>
    <property type="match status" value="1"/>
</dbReference>
<evidence type="ECO:0000313" key="3">
    <source>
        <dbReference type="Proteomes" id="UP001177670"/>
    </source>
</evidence>
<dbReference type="AlphaFoldDB" id="A0AA40FNZ5"/>
<proteinExistence type="predicted"/>
<name>A0AA40FNZ5_9HYME</name>